<dbReference type="PANTHER" id="PTHR44019:SF8">
    <property type="entry name" value="POC1 CENTRIOLAR PROTEIN HOMOLOG"/>
    <property type="match status" value="1"/>
</dbReference>
<dbReference type="SMART" id="SM00320">
    <property type="entry name" value="WD40"/>
    <property type="match status" value="4"/>
</dbReference>
<dbReference type="InterPro" id="IPR015943">
    <property type="entry name" value="WD40/YVTN_repeat-like_dom_sf"/>
</dbReference>
<sequence>MLLVCEWCQKIQDDLKLLNLPCGYLICKDHFDSITDTFDCFICKTHPVSKSYCYNMPKNRVKLAELDFLTIADSIKTKIDEILPIKNDPNHAVNETISFLINKIDLKRELTKLQYNTQIDDYFDKLIQDVKKIKLSVQDYVDMNLSDLNLEIIQTTFSQTSSLTDKLKPGYFDSKIELLRNIDTNKIDQVVNIFKVIEKIDFENKEFKFDPNKIFSINLNQILDLVKRDEAIEQTPMAKIIPKDNLTKQFGLSYIEELSNGDLVGVSDLHCGTLIIWNPFNTKLKEIKVSEKKIKFIKVSDNDEIVTVTNDFYVKIYRDESLVKMFQISSNRLKAIDTYSNYFVSADTIMNITLRDFTNGKIINTFKAPNFIHSIKVYRNDELLIGDNESICLWNLRTSECLKEFKILKRALSIDLLSENEIVFGTRDGKICCWNVNENKRLSSQTISKNPLAICKVYEKNKIFSCSEDGELRLWEKCKGGLIVSVKRRSKEVCFGKILKNKSLLTCTKTGLVTILKKI</sequence>
<dbReference type="InterPro" id="IPR036322">
    <property type="entry name" value="WD40_repeat_dom_sf"/>
</dbReference>
<evidence type="ECO:0000256" key="2">
    <source>
        <dbReference type="ARBA" id="ARBA00022737"/>
    </source>
</evidence>
<dbReference type="Gene3D" id="2.130.10.10">
    <property type="entry name" value="YVTN repeat-like/Quinoprotein amine dehydrogenase"/>
    <property type="match status" value="1"/>
</dbReference>
<accession>A0A814CNH6</accession>
<dbReference type="InterPro" id="IPR050505">
    <property type="entry name" value="WDR55/POC1"/>
</dbReference>
<organism evidence="3 4">
    <name type="scientific">Brachionus calyciflorus</name>
    <dbReference type="NCBI Taxonomy" id="104777"/>
    <lineage>
        <taxon>Eukaryota</taxon>
        <taxon>Metazoa</taxon>
        <taxon>Spiralia</taxon>
        <taxon>Gnathifera</taxon>
        <taxon>Rotifera</taxon>
        <taxon>Eurotatoria</taxon>
        <taxon>Monogononta</taxon>
        <taxon>Pseudotrocha</taxon>
        <taxon>Ploima</taxon>
        <taxon>Brachionidae</taxon>
        <taxon>Brachionus</taxon>
    </lineage>
</organism>
<gene>
    <name evidence="3" type="ORF">OXX778_LOCUS13616</name>
</gene>
<dbReference type="PANTHER" id="PTHR44019">
    <property type="entry name" value="WD REPEAT-CONTAINING PROTEIN 55"/>
    <property type="match status" value="1"/>
</dbReference>
<proteinExistence type="predicted"/>
<dbReference type="Proteomes" id="UP000663879">
    <property type="component" value="Unassembled WGS sequence"/>
</dbReference>
<dbReference type="EMBL" id="CAJNOC010002645">
    <property type="protein sequence ID" value="CAF0944620.1"/>
    <property type="molecule type" value="Genomic_DNA"/>
</dbReference>
<evidence type="ECO:0000313" key="4">
    <source>
        <dbReference type="Proteomes" id="UP000663879"/>
    </source>
</evidence>
<dbReference type="OrthoDB" id="10223864at2759"/>
<dbReference type="InterPro" id="IPR001680">
    <property type="entry name" value="WD40_rpt"/>
</dbReference>
<name>A0A814CNH6_9BILA</name>
<evidence type="ECO:0000256" key="1">
    <source>
        <dbReference type="ARBA" id="ARBA00022574"/>
    </source>
</evidence>
<keyword evidence="4" id="KW-1185">Reference proteome</keyword>
<dbReference type="AlphaFoldDB" id="A0A814CNH6"/>
<comment type="caution">
    <text evidence="3">The sequence shown here is derived from an EMBL/GenBank/DDBJ whole genome shotgun (WGS) entry which is preliminary data.</text>
</comment>
<reference evidence="3" key="1">
    <citation type="submission" date="2021-02" db="EMBL/GenBank/DDBJ databases">
        <authorList>
            <person name="Nowell W R."/>
        </authorList>
    </citation>
    <scope>NUCLEOTIDE SEQUENCE</scope>
    <source>
        <strain evidence="3">Ploen Becks lab</strain>
    </source>
</reference>
<protein>
    <submittedName>
        <fullName evidence="3">Uncharacterized protein</fullName>
    </submittedName>
</protein>
<evidence type="ECO:0000313" key="3">
    <source>
        <dbReference type="EMBL" id="CAF0944620.1"/>
    </source>
</evidence>
<keyword evidence="1" id="KW-0853">WD repeat</keyword>
<dbReference type="SUPFAM" id="SSF50978">
    <property type="entry name" value="WD40 repeat-like"/>
    <property type="match status" value="1"/>
</dbReference>
<keyword evidence="2" id="KW-0677">Repeat</keyword>